<dbReference type="SUPFAM" id="SSF51679">
    <property type="entry name" value="Bacterial luciferase-like"/>
    <property type="match status" value="1"/>
</dbReference>
<dbReference type="PANTHER" id="PTHR43244:SF2">
    <property type="entry name" value="CONSERVED HYPOTHETICAL ALANINE AND PROLINE-RICH PROTEIN"/>
    <property type="match status" value="1"/>
</dbReference>
<dbReference type="RefSeq" id="WP_397556527.1">
    <property type="nucleotide sequence ID" value="NZ_JBIQWL010000004.1"/>
</dbReference>
<evidence type="ECO:0000313" key="3">
    <source>
        <dbReference type="Proteomes" id="UP001610861"/>
    </source>
</evidence>
<reference evidence="2 3" key="1">
    <citation type="submission" date="2024-09" db="EMBL/GenBank/DDBJ databases">
        <authorList>
            <person name="Pan X."/>
        </authorList>
    </citation>
    <scope>NUCLEOTIDE SEQUENCE [LARGE SCALE GENOMIC DNA]</scope>
    <source>
        <strain evidence="2 3">B2969</strain>
    </source>
</reference>
<dbReference type="EMBL" id="JBIQWL010000004">
    <property type="protein sequence ID" value="MFH8251064.1"/>
    <property type="molecule type" value="Genomic_DNA"/>
</dbReference>
<proteinExistence type="predicted"/>
<evidence type="ECO:0000259" key="1">
    <source>
        <dbReference type="Pfam" id="PF00296"/>
    </source>
</evidence>
<gene>
    <name evidence="2" type="ORF">ACH3VR_11910</name>
</gene>
<organism evidence="2 3">
    <name type="scientific">Microbacterium alkaliflavum</name>
    <dbReference type="NCBI Taxonomy" id="3248839"/>
    <lineage>
        <taxon>Bacteria</taxon>
        <taxon>Bacillati</taxon>
        <taxon>Actinomycetota</taxon>
        <taxon>Actinomycetes</taxon>
        <taxon>Micrococcales</taxon>
        <taxon>Microbacteriaceae</taxon>
        <taxon>Microbacterium</taxon>
    </lineage>
</organism>
<dbReference type="Proteomes" id="UP001610861">
    <property type="component" value="Unassembled WGS sequence"/>
</dbReference>
<dbReference type="InterPro" id="IPR011251">
    <property type="entry name" value="Luciferase-like_dom"/>
</dbReference>
<dbReference type="Gene3D" id="3.20.20.30">
    <property type="entry name" value="Luciferase-like domain"/>
    <property type="match status" value="2"/>
</dbReference>
<dbReference type="InterPro" id="IPR050564">
    <property type="entry name" value="F420-G6PD/mer"/>
</dbReference>
<feature type="domain" description="Luciferase-like" evidence="1">
    <location>
        <begin position="14"/>
        <end position="135"/>
    </location>
</feature>
<sequence>MSDPGRPFRFGAVMSVRGSAREWGESARELEALGYSTLLVPDTLWTPSPFLVLAAAASATTTLRLGTWVLSAPLRRPAEVVRETKTLQSLSEGRFELGIGAGRPGGERDAAALGLEWGSPKERVDRVEATVEAVRSEQSPPIVIAGHGDRMLRLAGRAASTLALPTSPDVDSEQLTALVDRVHDVAGADLELALQITGVGEELPDWLRHQLGLTPEGLRDAGAVLMLTGDVERDASALERLRTQTGVSYFTVPGQFATRLGPLVGRLSGT</sequence>
<accession>A0ABW7Q879</accession>
<dbReference type="Pfam" id="PF00296">
    <property type="entry name" value="Bac_luciferase"/>
    <property type="match status" value="1"/>
</dbReference>
<protein>
    <submittedName>
        <fullName evidence="2">LLM class flavin-dependent oxidoreductase</fullName>
    </submittedName>
</protein>
<keyword evidence="3" id="KW-1185">Reference proteome</keyword>
<name>A0ABW7Q879_9MICO</name>
<evidence type="ECO:0000313" key="2">
    <source>
        <dbReference type="EMBL" id="MFH8251064.1"/>
    </source>
</evidence>
<dbReference type="InterPro" id="IPR036661">
    <property type="entry name" value="Luciferase-like_sf"/>
</dbReference>
<dbReference type="PANTHER" id="PTHR43244">
    <property type="match status" value="1"/>
</dbReference>
<comment type="caution">
    <text evidence="2">The sequence shown here is derived from an EMBL/GenBank/DDBJ whole genome shotgun (WGS) entry which is preliminary data.</text>
</comment>